<evidence type="ECO:0000313" key="1">
    <source>
        <dbReference type="Ensembl" id="ENSABRP00000013809.1"/>
    </source>
</evidence>
<reference evidence="1" key="1">
    <citation type="submission" date="2025-08" db="UniProtKB">
        <authorList>
            <consortium name="Ensembl"/>
        </authorList>
    </citation>
    <scope>IDENTIFICATION</scope>
</reference>
<protein>
    <submittedName>
        <fullName evidence="1">Uncharacterized protein</fullName>
    </submittedName>
</protein>
<proteinExistence type="predicted"/>
<organism evidence="1 2">
    <name type="scientific">Anser brachyrhynchus</name>
    <name type="common">Pink-footed goose</name>
    <dbReference type="NCBI Taxonomy" id="132585"/>
    <lineage>
        <taxon>Eukaryota</taxon>
        <taxon>Metazoa</taxon>
        <taxon>Chordata</taxon>
        <taxon>Craniata</taxon>
        <taxon>Vertebrata</taxon>
        <taxon>Euteleostomi</taxon>
        <taxon>Archelosauria</taxon>
        <taxon>Archosauria</taxon>
        <taxon>Dinosauria</taxon>
        <taxon>Saurischia</taxon>
        <taxon>Theropoda</taxon>
        <taxon>Coelurosauria</taxon>
        <taxon>Aves</taxon>
        <taxon>Neognathae</taxon>
        <taxon>Galloanserae</taxon>
        <taxon>Anseriformes</taxon>
        <taxon>Anatidae</taxon>
        <taxon>Anserinae</taxon>
        <taxon>Anser</taxon>
    </lineage>
</organism>
<accession>A0A8B9C5H2</accession>
<dbReference type="Proteomes" id="UP000694426">
    <property type="component" value="Unplaced"/>
</dbReference>
<evidence type="ECO:0000313" key="2">
    <source>
        <dbReference type="Proteomes" id="UP000694426"/>
    </source>
</evidence>
<reference evidence="1" key="2">
    <citation type="submission" date="2025-09" db="UniProtKB">
        <authorList>
            <consortium name="Ensembl"/>
        </authorList>
    </citation>
    <scope>IDENTIFICATION</scope>
</reference>
<dbReference type="AlphaFoldDB" id="A0A8B9C5H2"/>
<sequence>VTPETKSQAPALPNTGRKTMFIVTTVQQKQGCDSHLASWTAMQLFRKSHSPLPQSPSLLYLSLFFSPLTPTNERNSHKISKLQLFFFLHCTLGNCSEYSA</sequence>
<dbReference type="Ensembl" id="ENSABRT00000019712.1">
    <property type="protein sequence ID" value="ENSABRP00000013809.1"/>
    <property type="gene ID" value="ENSABRG00000012264.1"/>
</dbReference>
<name>A0A8B9C5H2_9AVES</name>
<keyword evidence="2" id="KW-1185">Reference proteome</keyword>